<dbReference type="PANTHER" id="PTHR21310">
    <property type="entry name" value="AMINOGLYCOSIDE PHOSPHOTRANSFERASE-RELATED-RELATED"/>
    <property type="match status" value="1"/>
</dbReference>
<dbReference type="OMA" id="HITCLID"/>
<comment type="caution">
    <text evidence="1">The sequence shown here is derived from an EMBL/GenBank/DDBJ whole genome shotgun (WGS) entry which is preliminary data.</text>
</comment>
<dbReference type="InterPro" id="IPR051678">
    <property type="entry name" value="AGP_Transferase"/>
</dbReference>
<reference evidence="1 2" key="1">
    <citation type="submission" date="2016-06" db="EMBL/GenBank/DDBJ databases">
        <authorList>
            <person name="Kjaerup R.B."/>
            <person name="Dalgaard T.S."/>
            <person name="Juul-Madsen H.R."/>
        </authorList>
    </citation>
    <scope>NUCLEOTIDE SEQUENCE [LARGE SCALE GENOMIC DNA]</scope>
    <source>
        <strain evidence="1 2">Pb300</strain>
    </source>
</reference>
<gene>
    <name evidence="1" type="ORF">ACO22_02043</name>
</gene>
<dbReference type="VEuPathDB" id="FungiDB:PABG_03875"/>
<dbReference type="InterPro" id="IPR002575">
    <property type="entry name" value="Aminoglycoside_PTrfase"/>
</dbReference>
<name>A0A1D2JJX0_PARBR</name>
<dbReference type="AlphaFoldDB" id="A0A1D2JJX0"/>
<dbReference type="SUPFAM" id="SSF56112">
    <property type="entry name" value="Protein kinase-like (PK-like)"/>
    <property type="match status" value="1"/>
</dbReference>
<dbReference type="VEuPathDB" id="FungiDB:PADG_07323"/>
<sequence>MPRTRRLLREEITYSSAKGREVNILLRLGYYDQQTRFFNQLNENRDWIKSIVVHHLGLGVRSVDSCRVAEVEDWFHGSFNVCVPVTIEEETRKRKKQQRSRHVLLRLPLPYRIGEAFRPGNGDEKVRCEAGTYAWLQENCPDVPIPHMYGFAMSTGETFTRLEHLPFISRCFQSIRRRLLSWLRFPVPSYYIRHQGGAHNAIGAGYLVIEYIDKTQGRMLSSTWFEKNQHDVKLRTNFFRDLSRILLSMSRIPLPQIGSFIIDDDGFLHLANRPLSVEIAELENDEIPTHIPRDYTYSTTDSYIVDTLAFHDSRLQNQPNAVKSLGDTISQMAALTAMRSTFPLFFQRDLRRGPFIFHFTDLHQSNILVDEDWHITCLIDLEWACSHPIEMIAPPYWLSGKRMDEVDPDNYDEARKEFMNILTAEEETQMQDIVVKDTMPQLSKVMNRSWNTGTFWYTLALSSPPGLHNFFYDRIKPIFFKHSDDDFISIMLFYWAKDGPLLAYRKVSDKEKYDIHLQQEFEDP</sequence>
<accession>A0A1D2JJX0</accession>
<dbReference type="Proteomes" id="UP000242814">
    <property type="component" value="Unassembled WGS sequence"/>
</dbReference>
<dbReference type="Pfam" id="PF01636">
    <property type="entry name" value="APH"/>
    <property type="match status" value="1"/>
</dbReference>
<dbReference type="EMBL" id="LZYO01000057">
    <property type="protein sequence ID" value="ODH39110.1"/>
    <property type="molecule type" value="Genomic_DNA"/>
</dbReference>
<proteinExistence type="predicted"/>
<organism evidence="1 2">
    <name type="scientific">Paracoccidioides brasiliensis</name>
    <dbReference type="NCBI Taxonomy" id="121759"/>
    <lineage>
        <taxon>Eukaryota</taxon>
        <taxon>Fungi</taxon>
        <taxon>Dikarya</taxon>
        <taxon>Ascomycota</taxon>
        <taxon>Pezizomycotina</taxon>
        <taxon>Eurotiomycetes</taxon>
        <taxon>Eurotiomycetidae</taxon>
        <taxon>Onygenales</taxon>
        <taxon>Ajellomycetaceae</taxon>
        <taxon>Paracoccidioides</taxon>
    </lineage>
</organism>
<evidence type="ECO:0000313" key="1">
    <source>
        <dbReference type="EMBL" id="ODH39110.1"/>
    </source>
</evidence>
<dbReference type="InterPro" id="IPR011009">
    <property type="entry name" value="Kinase-like_dom_sf"/>
</dbReference>
<evidence type="ECO:0000313" key="2">
    <source>
        <dbReference type="Proteomes" id="UP000242814"/>
    </source>
</evidence>
<dbReference type="OrthoDB" id="3645574at2759"/>
<protein>
    <submittedName>
        <fullName evidence="1">Uncharacterized protein</fullName>
    </submittedName>
</protein>
<dbReference type="PANTHER" id="PTHR21310:SF37">
    <property type="entry name" value="AMINOGLYCOSIDE PHOSPHOTRANSFERASE DOMAIN-CONTAINING PROTEIN"/>
    <property type="match status" value="1"/>
</dbReference>